<organism evidence="1 2">
    <name type="scientific">Grus japonensis</name>
    <name type="common">Japanese crane</name>
    <name type="synonym">Red-crowned crane</name>
    <dbReference type="NCBI Taxonomy" id="30415"/>
    <lineage>
        <taxon>Eukaryota</taxon>
        <taxon>Metazoa</taxon>
        <taxon>Chordata</taxon>
        <taxon>Craniata</taxon>
        <taxon>Vertebrata</taxon>
        <taxon>Euteleostomi</taxon>
        <taxon>Archelosauria</taxon>
        <taxon>Archosauria</taxon>
        <taxon>Dinosauria</taxon>
        <taxon>Saurischia</taxon>
        <taxon>Theropoda</taxon>
        <taxon>Coelurosauria</taxon>
        <taxon>Aves</taxon>
        <taxon>Neognathae</taxon>
        <taxon>Neoaves</taxon>
        <taxon>Gruiformes</taxon>
        <taxon>Gruidae</taxon>
        <taxon>Grus</taxon>
    </lineage>
</organism>
<accession>A0ABC9WM11</accession>
<gene>
    <name evidence="1" type="ORF">GRJ2_001049700</name>
</gene>
<sequence>MSSQFLQENAMGNSVKGFTKVQGDPTVSPSLPIASKEFVAIQEVGGEDSSNTRSEIPLQSVEKTMAKQVVTLQPVEDPMLEQVDMP</sequence>
<evidence type="ECO:0000313" key="1">
    <source>
        <dbReference type="EMBL" id="GAB0185844.1"/>
    </source>
</evidence>
<dbReference type="AlphaFoldDB" id="A0ABC9WM11"/>
<proteinExistence type="predicted"/>
<reference evidence="1 2" key="1">
    <citation type="submission" date="2024-06" db="EMBL/GenBank/DDBJ databases">
        <title>The draft genome of Grus japonensis, version 3.</title>
        <authorList>
            <person name="Nabeshima K."/>
            <person name="Suzuki S."/>
            <person name="Onuma M."/>
        </authorList>
    </citation>
    <scope>NUCLEOTIDE SEQUENCE [LARGE SCALE GENOMIC DNA]</scope>
    <source>
        <strain evidence="1 2">451A</strain>
    </source>
</reference>
<keyword evidence="2" id="KW-1185">Reference proteome</keyword>
<dbReference type="EMBL" id="BAAFJT010000003">
    <property type="protein sequence ID" value="GAB0185844.1"/>
    <property type="molecule type" value="Genomic_DNA"/>
</dbReference>
<evidence type="ECO:0000313" key="2">
    <source>
        <dbReference type="Proteomes" id="UP001623348"/>
    </source>
</evidence>
<name>A0ABC9WM11_GRUJA</name>
<protein>
    <submittedName>
        <fullName evidence="1">Protein Wnt-4a-like</fullName>
    </submittedName>
</protein>
<dbReference type="Proteomes" id="UP001623348">
    <property type="component" value="Unassembled WGS sequence"/>
</dbReference>
<comment type="caution">
    <text evidence="1">The sequence shown here is derived from an EMBL/GenBank/DDBJ whole genome shotgun (WGS) entry which is preliminary data.</text>
</comment>